<dbReference type="RefSeq" id="WP_044406619.1">
    <property type="nucleotide sequence ID" value="NZ_JXXE01000095.1"/>
</dbReference>
<proteinExistence type="predicted"/>
<comment type="caution">
    <text evidence="1">The sequence shown here is derived from an EMBL/GenBank/DDBJ whole genome shotgun (WGS) entry which is preliminary data.</text>
</comment>
<reference evidence="1 2" key="1">
    <citation type="submission" date="2014-11" db="EMBL/GenBank/DDBJ databases">
        <title>Genomics and ecophysiology of heterotrophic nitrogen fixing bacteria isolated from estuarine surface water.</title>
        <authorList>
            <person name="Bentzon-Tilia M."/>
            <person name="Severin I."/>
            <person name="Hansen L.H."/>
            <person name="Riemann L."/>
        </authorList>
    </citation>
    <scope>NUCLEOTIDE SEQUENCE [LARGE SCALE GENOMIC DNA]</scope>
    <source>
        <strain evidence="1 2">BAL398</strain>
    </source>
</reference>
<dbReference type="AlphaFoldDB" id="A0A0D7F2M8"/>
<protein>
    <submittedName>
        <fullName evidence="1">Uncharacterized protein</fullName>
    </submittedName>
</protein>
<name>A0A0D7F2M8_RHOPL</name>
<sequence>MRLQSASPGASDTESNEDLAVDALATPPGSVFVFNVFSEDMDTFSVNGRQVGGDPAIAAWGAGPTPLKYSPSGLQVPRTLNSSDGGGKFFNGTNSIVVKWSGRIGSFTVAIDGDLDPLFEDLALYVFQLHFYLLNSLGRVIQSGAVTAITL</sequence>
<dbReference type="EMBL" id="JXXE01000095">
    <property type="protein sequence ID" value="KIZ47289.1"/>
    <property type="molecule type" value="Genomic_DNA"/>
</dbReference>
<dbReference type="OrthoDB" id="7573071at2"/>
<dbReference type="Proteomes" id="UP000032515">
    <property type="component" value="Unassembled WGS sequence"/>
</dbReference>
<gene>
    <name evidence="1" type="ORF">OO17_05160</name>
</gene>
<evidence type="ECO:0000313" key="1">
    <source>
        <dbReference type="EMBL" id="KIZ47289.1"/>
    </source>
</evidence>
<evidence type="ECO:0000313" key="2">
    <source>
        <dbReference type="Proteomes" id="UP000032515"/>
    </source>
</evidence>
<dbReference type="PATRIC" id="fig|1076.23.peg.127"/>
<organism evidence="1 2">
    <name type="scientific">Rhodopseudomonas palustris</name>
    <dbReference type="NCBI Taxonomy" id="1076"/>
    <lineage>
        <taxon>Bacteria</taxon>
        <taxon>Pseudomonadati</taxon>
        <taxon>Pseudomonadota</taxon>
        <taxon>Alphaproteobacteria</taxon>
        <taxon>Hyphomicrobiales</taxon>
        <taxon>Nitrobacteraceae</taxon>
        <taxon>Rhodopseudomonas</taxon>
    </lineage>
</organism>
<accession>A0A0D7F2M8</accession>